<organism evidence="2 3">
    <name type="scientific">Gordonia araii NBRC 100433</name>
    <dbReference type="NCBI Taxonomy" id="1073574"/>
    <lineage>
        <taxon>Bacteria</taxon>
        <taxon>Bacillati</taxon>
        <taxon>Actinomycetota</taxon>
        <taxon>Actinomycetes</taxon>
        <taxon>Mycobacteriales</taxon>
        <taxon>Gordoniaceae</taxon>
        <taxon>Gordonia</taxon>
    </lineage>
</organism>
<sequence>MDFVSAVDFVGSLGLAQVYVIRTLGIVAGLAGIVTVVHAALQRPDAFTAVDRQTKGFWVGILALSTLFLALFGVAAGGGPIIGMICLLGLVAVIVYLVDVRPKVDEVQGKRWFRKL</sequence>
<dbReference type="EMBL" id="BAEE01000082">
    <property type="protein sequence ID" value="GAB11630.1"/>
    <property type="molecule type" value="Genomic_DNA"/>
</dbReference>
<gene>
    <name evidence="2" type="ORF">GOARA_082_00170</name>
</gene>
<dbReference type="AlphaFoldDB" id="G7H705"/>
<dbReference type="InterPro" id="IPR019662">
    <property type="entry name" value="DUF2516"/>
</dbReference>
<keyword evidence="3" id="KW-1185">Reference proteome</keyword>
<evidence type="ECO:0000313" key="2">
    <source>
        <dbReference type="EMBL" id="GAB11630.1"/>
    </source>
</evidence>
<feature type="transmembrane region" description="Helical" evidence="1">
    <location>
        <begin position="20"/>
        <end position="41"/>
    </location>
</feature>
<accession>G7H705</accession>
<evidence type="ECO:0008006" key="4">
    <source>
        <dbReference type="Google" id="ProtNLM"/>
    </source>
</evidence>
<dbReference type="RefSeq" id="WP_007323705.1">
    <property type="nucleotide sequence ID" value="NZ_BAEE01000082.1"/>
</dbReference>
<dbReference type="STRING" id="1073574.GOARA_082_00170"/>
<keyword evidence="1" id="KW-1133">Transmembrane helix</keyword>
<dbReference type="Proteomes" id="UP000035088">
    <property type="component" value="Unassembled WGS sequence"/>
</dbReference>
<keyword evidence="1" id="KW-0812">Transmembrane</keyword>
<dbReference type="Pfam" id="PF10724">
    <property type="entry name" value="DUF2516"/>
    <property type="match status" value="1"/>
</dbReference>
<feature type="transmembrane region" description="Helical" evidence="1">
    <location>
        <begin position="57"/>
        <end position="75"/>
    </location>
</feature>
<proteinExistence type="predicted"/>
<evidence type="ECO:0000256" key="1">
    <source>
        <dbReference type="SAM" id="Phobius"/>
    </source>
</evidence>
<name>G7H705_9ACTN</name>
<keyword evidence="1" id="KW-0472">Membrane</keyword>
<feature type="transmembrane region" description="Helical" evidence="1">
    <location>
        <begin position="81"/>
        <end position="98"/>
    </location>
</feature>
<evidence type="ECO:0000313" key="3">
    <source>
        <dbReference type="Proteomes" id="UP000035088"/>
    </source>
</evidence>
<reference evidence="2 3" key="1">
    <citation type="submission" date="2011-11" db="EMBL/GenBank/DDBJ databases">
        <title>Whole genome shotgun sequence of Gordonia araii NBRC 100433.</title>
        <authorList>
            <person name="Yoshida Y."/>
            <person name="Hosoyama A."/>
            <person name="Tsuchikane K."/>
            <person name="Katsumata H."/>
            <person name="Yamazaki S."/>
            <person name="Fujita N."/>
        </authorList>
    </citation>
    <scope>NUCLEOTIDE SEQUENCE [LARGE SCALE GENOMIC DNA]</scope>
    <source>
        <strain evidence="2 3">NBRC 100433</strain>
    </source>
</reference>
<comment type="caution">
    <text evidence="2">The sequence shown here is derived from an EMBL/GenBank/DDBJ whole genome shotgun (WGS) entry which is preliminary data.</text>
</comment>
<protein>
    <recommendedName>
        <fullName evidence="4">DUF2516 family protein</fullName>
    </recommendedName>
</protein>